<protein>
    <submittedName>
        <fullName evidence="1 3">Uncharacterized protein</fullName>
    </submittedName>
</protein>
<sequence length="88" mass="9548">MALAQNVECSLGESDKLGLSGRVKMANGRGDGAFVATWRRAASWFSLFECDMGRENGEELLLESCDHCAAFTAVLPVAFGHRAGMFFQ</sequence>
<keyword evidence="2" id="KW-1185">Reference proteome</keyword>
<evidence type="ECO:0000313" key="1">
    <source>
        <dbReference type="EMBL" id="VDK32793.1"/>
    </source>
</evidence>
<dbReference type="WBParaSite" id="ASIM_0000881001-mRNA-1">
    <property type="protein sequence ID" value="ASIM_0000881001-mRNA-1"/>
    <property type="gene ID" value="ASIM_0000881001"/>
</dbReference>
<reference evidence="3" key="1">
    <citation type="submission" date="2017-02" db="UniProtKB">
        <authorList>
            <consortium name="WormBaseParasite"/>
        </authorList>
    </citation>
    <scope>IDENTIFICATION</scope>
</reference>
<reference evidence="1 2" key="2">
    <citation type="submission" date="2018-11" db="EMBL/GenBank/DDBJ databases">
        <authorList>
            <consortium name="Pathogen Informatics"/>
        </authorList>
    </citation>
    <scope>NUCLEOTIDE SEQUENCE [LARGE SCALE GENOMIC DNA]</scope>
</reference>
<accession>A0A0M3JMC5</accession>
<organism evidence="3">
    <name type="scientific">Anisakis simplex</name>
    <name type="common">Herring worm</name>
    <dbReference type="NCBI Taxonomy" id="6269"/>
    <lineage>
        <taxon>Eukaryota</taxon>
        <taxon>Metazoa</taxon>
        <taxon>Ecdysozoa</taxon>
        <taxon>Nematoda</taxon>
        <taxon>Chromadorea</taxon>
        <taxon>Rhabditida</taxon>
        <taxon>Spirurina</taxon>
        <taxon>Ascaridomorpha</taxon>
        <taxon>Ascaridoidea</taxon>
        <taxon>Anisakidae</taxon>
        <taxon>Anisakis</taxon>
        <taxon>Anisakis simplex complex</taxon>
    </lineage>
</organism>
<dbReference type="AlphaFoldDB" id="A0A0M3JMC5"/>
<dbReference type="EMBL" id="UYRR01023583">
    <property type="protein sequence ID" value="VDK32793.1"/>
    <property type="molecule type" value="Genomic_DNA"/>
</dbReference>
<name>A0A0M3JMC5_ANISI</name>
<proteinExistence type="predicted"/>
<evidence type="ECO:0000313" key="2">
    <source>
        <dbReference type="Proteomes" id="UP000267096"/>
    </source>
</evidence>
<gene>
    <name evidence="1" type="ORF">ASIM_LOCUS8558</name>
</gene>
<evidence type="ECO:0000313" key="3">
    <source>
        <dbReference type="WBParaSite" id="ASIM_0000881001-mRNA-1"/>
    </source>
</evidence>
<dbReference type="Proteomes" id="UP000267096">
    <property type="component" value="Unassembled WGS sequence"/>
</dbReference>